<evidence type="ECO:0000256" key="3">
    <source>
        <dbReference type="ARBA" id="ARBA00023163"/>
    </source>
</evidence>
<protein>
    <submittedName>
        <fullName evidence="5">Winged helix DNA-binding protein</fullName>
    </submittedName>
</protein>
<dbReference type="Proteomes" id="UP001241110">
    <property type="component" value="Unassembled WGS sequence"/>
</dbReference>
<keyword evidence="1" id="KW-0805">Transcription regulation</keyword>
<comment type="caution">
    <text evidence="5">The sequence shown here is derived from an EMBL/GenBank/DDBJ whole genome shotgun (WGS) entry which is preliminary data.</text>
</comment>
<dbReference type="InterPro" id="IPR000835">
    <property type="entry name" value="HTH_MarR-typ"/>
</dbReference>
<proteinExistence type="predicted"/>
<reference evidence="5" key="1">
    <citation type="submission" date="2023-05" db="EMBL/GenBank/DDBJ databases">
        <authorList>
            <person name="Zhang X."/>
        </authorList>
    </citation>
    <scope>NUCLEOTIDE SEQUENCE</scope>
    <source>
        <strain evidence="5">YF14B1</strain>
    </source>
</reference>
<dbReference type="SUPFAM" id="SSF46785">
    <property type="entry name" value="Winged helix' DNA-binding domain"/>
    <property type="match status" value="1"/>
</dbReference>
<dbReference type="InterPro" id="IPR036390">
    <property type="entry name" value="WH_DNA-bd_sf"/>
</dbReference>
<dbReference type="GO" id="GO:0003677">
    <property type="term" value="F:DNA binding"/>
    <property type="evidence" value="ECO:0007669"/>
    <property type="project" value="UniProtKB-KW"/>
</dbReference>
<evidence type="ECO:0000256" key="2">
    <source>
        <dbReference type="ARBA" id="ARBA00023125"/>
    </source>
</evidence>
<evidence type="ECO:0000313" key="5">
    <source>
        <dbReference type="EMBL" id="MDJ1485586.1"/>
    </source>
</evidence>
<gene>
    <name evidence="5" type="ORF">QNI16_34165</name>
</gene>
<dbReference type="PANTHER" id="PTHR39515:SF2">
    <property type="entry name" value="HTH-TYPE TRANSCRIPTIONAL REGULATOR RV0880"/>
    <property type="match status" value="1"/>
</dbReference>
<dbReference type="RefSeq" id="WP_313988336.1">
    <property type="nucleotide sequence ID" value="NZ_JASJOS010000021.1"/>
</dbReference>
<organism evidence="5 6">
    <name type="scientific">Xanthocytophaga flava</name>
    <dbReference type="NCBI Taxonomy" id="3048013"/>
    <lineage>
        <taxon>Bacteria</taxon>
        <taxon>Pseudomonadati</taxon>
        <taxon>Bacteroidota</taxon>
        <taxon>Cytophagia</taxon>
        <taxon>Cytophagales</taxon>
        <taxon>Rhodocytophagaceae</taxon>
        <taxon>Xanthocytophaga</taxon>
    </lineage>
</organism>
<dbReference type="Gene3D" id="1.10.10.10">
    <property type="entry name" value="Winged helix-like DNA-binding domain superfamily/Winged helix DNA-binding domain"/>
    <property type="match status" value="1"/>
</dbReference>
<evidence type="ECO:0000259" key="4">
    <source>
        <dbReference type="PROSITE" id="PS50995"/>
    </source>
</evidence>
<evidence type="ECO:0000313" key="6">
    <source>
        <dbReference type="Proteomes" id="UP001241110"/>
    </source>
</evidence>
<keyword evidence="3" id="KW-0804">Transcription</keyword>
<dbReference type="InterPro" id="IPR055166">
    <property type="entry name" value="Transc_reg_Sar_Rot_HTH"/>
</dbReference>
<dbReference type="InterPro" id="IPR052526">
    <property type="entry name" value="HTH-type_Bedaq_tolerance"/>
</dbReference>
<dbReference type="SMART" id="SM00347">
    <property type="entry name" value="HTH_MARR"/>
    <property type="match status" value="1"/>
</dbReference>
<dbReference type="PROSITE" id="PS50995">
    <property type="entry name" value="HTH_MARR_2"/>
    <property type="match status" value="1"/>
</dbReference>
<name>A0AAE3QV52_9BACT</name>
<dbReference type="PRINTS" id="PR00598">
    <property type="entry name" value="HTHMARR"/>
</dbReference>
<feature type="domain" description="HTH marR-type" evidence="4">
    <location>
        <begin position="5"/>
        <end position="139"/>
    </location>
</feature>
<dbReference type="InterPro" id="IPR036388">
    <property type="entry name" value="WH-like_DNA-bd_sf"/>
</dbReference>
<evidence type="ECO:0000256" key="1">
    <source>
        <dbReference type="ARBA" id="ARBA00023015"/>
    </source>
</evidence>
<dbReference type="PANTHER" id="PTHR39515">
    <property type="entry name" value="CONSERVED PROTEIN"/>
    <property type="match status" value="1"/>
</dbReference>
<dbReference type="EMBL" id="JASJOS010000021">
    <property type="protein sequence ID" value="MDJ1485586.1"/>
    <property type="molecule type" value="Genomic_DNA"/>
</dbReference>
<dbReference type="GO" id="GO:0003700">
    <property type="term" value="F:DNA-binding transcription factor activity"/>
    <property type="evidence" value="ECO:0007669"/>
    <property type="project" value="InterPro"/>
</dbReference>
<dbReference type="Pfam" id="PF22381">
    <property type="entry name" value="Staph_reg_Sar_Rot"/>
    <property type="match status" value="1"/>
</dbReference>
<accession>A0AAE3QV52</accession>
<keyword evidence="2 5" id="KW-0238">DNA-binding</keyword>
<dbReference type="AlphaFoldDB" id="A0AAE3QV52"/>
<sequence>MTKTDKQLAHDLRELIVVLYRQMQKHISNEEQLSVAAQNIMYQLTQKDELLPSELCTLLNISSQYISQVFNQLESLDYIVRKPSASDGRKTLVSLTAKGKLKVQQSRKEREEWLAGLLAERLSSTDKEVIKKALGLLNTLIEPSVSSINS</sequence>